<dbReference type="SUPFAM" id="SSF53335">
    <property type="entry name" value="S-adenosyl-L-methionine-dependent methyltransferases"/>
    <property type="match status" value="1"/>
</dbReference>
<dbReference type="CDD" id="cd02440">
    <property type="entry name" value="AdoMet_MTases"/>
    <property type="match status" value="1"/>
</dbReference>
<name>A0ABN6ZRC0_9CREN</name>
<dbReference type="PANTHER" id="PTHR43167">
    <property type="entry name" value="PUTATIVE (AFU_ORTHOLOGUE AFUA_6G01830)-RELATED"/>
    <property type="match status" value="1"/>
</dbReference>
<protein>
    <recommendedName>
        <fullName evidence="3">O-methyltransferase</fullName>
    </recommendedName>
</protein>
<dbReference type="Pfam" id="PF13578">
    <property type="entry name" value="Methyltransf_24"/>
    <property type="match status" value="1"/>
</dbReference>
<dbReference type="RefSeq" id="WP_338250492.1">
    <property type="nucleotide sequence ID" value="NZ_AP028907.1"/>
</dbReference>
<evidence type="ECO:0008006" key="3">
    <source>
        <dbReference type="Google" id="ProtNLM"/>
    </source>
</evidence>
<proteinExistence type="predicted"/>
<dbReference type="Gene3D" id="3.40.50.150">
    <property type="entry name" value="Vaccinia Virus protein VP39"/>
    <property type="match status" value="1"/>
</dbReference>
<accession>A0ABN6ZRC0</accession>
<dbReference type="InterPro" id="IPR029063">
    <property type="entry name" value="SAM-dependent_MTases_sf"/>
</dbReference>
<gene>
    <name evidence="1" type="ORF">PABY_23780</name>
</gene>
<organism evidence="1 2">
    <name type="scientific">Pyrodictium abyssi</name>
    <dbReference type="NCBI Taxonomy" id="54256"/>
    <lineage>
        <taxon>Archaea</taxon>
        <taxon>Thermoproteota</taxon>
        <taxon>Thermoprotei</taxon>
        <taxon>Desulfurococcales</taxon>
        <taxon>Pyrodictiaceae</taxon>
        <taxon>Pyrodictium</taxon>
    </lineage>
</organism>
<sequence>MLPFGGGEDYFVELLYRVEDESTRIGLTPIQREDGAALYAIGYLYTTMHSSSERDILAVDLGAGIGFSTLWLARGIDEACIGRCRVVAVEKEEPRYHRLRMVLEEAELRNIELEAVRADAVEYLMGLPDESLDIAFVDVEKGLYPLVLRTLEDKLRHGGVAVFHNAYQPRPPDAFFENVRRWPWKSTTVPTRFGLLIAVKMGGGARLPLL</sequence>
<dbReference type="PANTHER" id="PTHR43167:SF1">
    <property type="entry name" value="PUTATIVE (AFU_ORTHOLOGUE AFUA_6G01830)-RELATED"/>
    <property type="match status" value="1"/>
</dbReference>
<keyword evidence="2" id="KW-1185">Reference proteome</keyword>
<dbReference type="Proteomes" id="UP001341135">
    <property type="component" value="Chromosome"/>
</dbReference>
<dbReference type="EMBL" id="AP028907">
    <property type="protein sequence ID" value="BES82811.1"/>
    <property type="molecule type" value="Genomic_DNA"/>
</dbReference>
<evidence type="ECO:0000313" key="1">
    <source>
        <dbReference type="EMBL" id="BES82811.1"/>
    </source>
</evidence>
<reference evidence="1 2" key="1">
    <citation type="submission" date="2023-09" db="EMBL/GenBank/DDBJ databases">
        <title>Pyrofollis japonicus gen. nov. sp. nov., a novel member of the family Pyrodictiaceae isolated from the Iheya North hydrothermal field.</title>
        <authorList>
            <person name="Miyazaki U."/>
            <person name="Sanari M."/>
            <person name="Tame A."/>
            <person name="Kitajima M."/>
            <person name="Okamoto A."/>
            <person name="Sawayama S."/>
            <person name="Miyazaki J."/>
            <person name="Takai K."/>
            <person name="Nakagawa S."/>
        </authorList>
    </citation>
    <scope>NUCLEOTIDE SEQUENCE [LARGE SCALE GENOMIC DNA]</scope>
    <source>
        <strain evidence="1 2">AV2</strain>
    </source>
</reference>
<dbReference type="GeneID" id="89290383"/>
<evidence type="ECO:0000313" key="2">
    <source>
        <dbReference type="Proteomes" id="UP001341135"/>
    </source>
</evidence>